<organism evidence="2 3">
    <name type="scientific">Lactiplantibacillus nangangensis</name>
    <dbReference type="NCBI Taxonomy" id="2559917"/>
    <lineage>
        <taxon>Bacteria</taxon>
        <taxon>Bacillati</taxon>
        <taxon>Bacillota</taxon>
        <taxon>Bacilli</taxon>
        <taxon>Lactobacillales</taxon>
        <taxon>Lactobacillaceae</taxon>
        <taxon>Lactiplantibacillus</taxon>
    </lineage>
</organism>
<name>A0ABW1SMB0_9LACO</name>
<keyword evidence="1" id="KW-1133">Transmembrane helix</keyword>
<keyword evidence="3" id="KW-1185">Reference proteome</keyword>
<dbReference type="InterPro" id="IPR021324">
    <property type="entry name" value="DUF2929"/>
</dbReference>
<keyword evidence="1" id="KW-0472">Membrane</keyword>
<dbReference type="Pfam" id="PF11151">
    <property type="entry name" value="DUF2929"/>
    <property type="match status" value="1"/>
</dbReference>
<evidence type="ECO:0000313" key="3">
    <source>
        <dbReference type="Proteomes" id="UP001596171"/>
    </source>
</evidence>
<dbReference type="EMBL" id="JBHSSE010000024">
    <property type="protein sequence ID" value="MFC6202514.1"/>
    <property type="molecule type" value="Genomic_DNA"/>
</dbReference>
<keyword evidence="1" id="KW-0812">Transmembrane</keyword>
<reference evidence="3" key="1">
    <citation type="journal article" date="2019" name="Int. J. Syst. Evol. Microbiol.">
        <title>The Global Catalogue of Microorganisms (GCM) 10K type strain sequencing project: providing services to taxonomists for standard genome sequencing and annotation.</title>
        <authorList>
            <consortium name="The Broad Institute Genomics Platform"/>
            <consortium name="The Broad Institute Genome Sequencing Center for Infectious Disease"/>
            <person name="Wu L."/>
            <person name="Ma J."/>
        </authorList>
    </citation>
    <scope>NUCLEOTIDE SEQUENCE [LARGE SCALE GENOMIC DNA]</scope>
    <source>
        <strain evidence="3">CCM 8930</strain>
    </source>
</reference>
<dbReference type="Proteomes" id="UP001596171">
    <property type="component" value="Unassembled WGS sequence"/>
</dbReference>
<sequence>MTKQLVVIFWSVLFGEVIGYIGSALETMTYNPGEIGIVAAVFALVVVNGISLITNHSLPIKGSENK</sequence>
<feature type="transmembrane region" description="Helical" evidence="1">
    <location>
        <begin position="35"/>
        <end position="53"/>
    </location>
</feature>
<proteinExistence type="predicted"/>
<protein>
    <submittedName>
        <fullName evidence="2">YjzD family protein</fullName>
    </submittedName>
</protein>
<dbReference type="RefSeq" id="WP_137616632.1">
    <property type="nucleotide sequence ID" value="NZ_BJDI01000010.1"/>
</dbReference>
<comment type="caution">
    <text evidence="2">The sequence shown here is derived from an EMBL/GenBank/DDBJ whole genome shotgun (WGS) entry which is preliminary data.</text>
</comment>
<evidence type="ECO:0000256" key="1">
    <source>
        <dbReference type="SAM" id="Phobius"/>
    </source>
</evidence>
<evidence type="ECO:0000313" key="2">
    <source>
        <dbReference type="EMBL" id="MFC6202514.1"/>
    </source>
</evidence>
<accession>A0ABW1SMB0</accession>
<gene>
    <name evidence="2" type="ORF">ACFP1L_11640</name>
</gene>